<reference evidence="1 2" key="1">
    <citation type="journal article" date="2015" name="Genome Announc.">
        <title>Expanding the biotechnology potential of lactobacilli through comparative genomics of 213 strains and associated genera.</title>
        <authorList>
            <person name="Sun Z."/>
            <person name="Harris H.M."/>
            <person name="McCann A."/>
            <person name="Guo C."/>
            <person name="Argimon S."/>
            <person name="Zhang W."/>
            <person name="Yang X."/>
            <person name="Jeffery I.B."/>
            <person name="Cooney J.C."/>
            <person name="Kagawa T.F."/>
            <person name="Liu W."/>
            <person name="Song Y."/>
            <person name="Salvetti E."/>
            <person name="Wrobel A."/>
            <person name="Rasinkangas P."/>
            <person name="Parkhill J."/>
            <person name="Rea M.C."/>
            <person name="O'Sullivan O."/>
            <person name="Ritari J."/>
            <person name="Douillard F.P."/>
            <person name="Paul Ross R."/>
            <person name="Yang R."/>
            <person name="Briner A.E."/>
            <person name="Felis G.E."/>
            <person name="de Vos W.M."/>
            <person name="Barrangou R."/>
            <person name="Klaenhammer T.R."/>
            <person name="Caufield P.W."/>
            <person name="Cui Y."/>
            <person name="Zhang H."/>
            <person name="O'Toole P.W."/>
        </authorList>
    </citation>
    <scope>NUCLEOTIDE SEQUENCE [LARGE SCALE GENOMIC DNA]</scope>
    <source>
        <strain evidence="1 2">JCM 15530</strain>
    </source>
</reference>
<comment type="caution">
    <text evidence="1">The sequence shown here is derived from an EMBL/GenBank/DDBJ whole genome shotgun (WGS) entry which is preliminary data.</text>
</comment>
<dbReference type="Proteomes" id="UP000050911">
    <property type="component" value="Unassembled WGS sequence"/>
</dbReference>
<organism evidence="1 2">
    <name type="scientific">Secundilactobacillus kimchicus JCM 15530</name>
    <dbReference type="NCBI Taxonomy" id="1302272"/>
    <lineage>
        <taxon>Bacteria</taxon>
        <taxon>Bacillati</taxon>
        <taxon>Bacillota</taxon>
        <taxon>Bacilli</taxon>
        <taxon>Lactobacillales</taxon>
        <taxon>Lactobacillaceae</taxon>
        <taxon>Secundilactobacillus</taxon>
    </lineage>
</organism>
<dbReference type="EMBL" id="AZCX01000004">
    <property type="protein sequence ID" value="KRK48185.1"/>
    <property type="molecule type" value="Genomic_DNA"/>
</dbReference>
<dbReference type="STRING" id="1302272.FC96_GL001923"/>
<dbReference type="AlphaFoldDB" id="A0A0R1HRH5"/>
<accession>A0A0R1HRH5</accession>
<dbReference type="RefSeq" id="WP_054660789.1">
    <property type="nucleotide sequence ID" value="NZ_AZCX01000004.1"/>
</dbReference>
<evidence type="ECO:0000313" key="2">
    <source>
        <dbReference type="Proteomes" id="UP000050911"/>
    </source>
</evidence>
<gene>
    <name evidence="1" type="ORF">FC96_GL001923</name>
</gene>
<evidence type="ECO:0000313" key="1">
    <source>
        <dbReference type="EMBL" id="KRK48185.1"/>
    </source>
</evidence>
<proteinExistence type="predicted"/>
<name>A0A0R1HRH5_9LACO</name>
<dbReference type="OrthoDB" id="8612906at2"/>
<protein>
    <submittedName>
        <fullName evidence="1">Uncharacterized protein</fullName>
    </submittedName>
</protein>
<dbReference type="PATRIC" id="fig|1302272.5.peg.1961"/>
<sequence length="150" mass="16826">MSEAEERVLKRLALQSRRLKALNRQQVVVGALKSVPEHTPEELADIVRYNEFGTAKIPARSFLRGTVYKNRNHGWRFISREAVKGVLVGKFTANAAYKFVGDRMVDDVHKQIDTIGPANAPSTIAKKGRDEPLIDTGGLYRSIDKKVIPR</sequence>
<keyword evidence="2" id="KW-1185">Reference proteome</keyword>